<comment type="similarity">
    <text evidence="3 11">Belongs to the annexin family.</text>
</comment>
<accession>A0A8J1U4X3</accession>
<evidence type="ECO:0000256" key="12">
    <source>
        <dbReference type="SAM" id="MobiDB-lite"/>
    </source>
</evidence>
<organism evidence="13 14">
    <name type="scientific">Owenia fusiformis</name>
    <name type="common">Polychaete worm</name>
    <dbReference type="NCBI Taxonomy" id="6347"/>
    <lineage>
        <taxon>Eukaryota</taxon>
        <taxon>Metazoa</taxon>
        <taxon>Spiralia</taxon>
        <taxon>Lophotrochozoa</taxon>
        <taxon>Annelida</taxon>
        <taxon>Polychaeta</taxon>
        <taxon>Sedentaria</taxon>
        <taxon>Canalipalpata</taxon>
        <taxon>Sabellida</taxon>
        <taxon>Oweniida</taxon>
        <taxon>Oweniidae</taxon>
        <taxon>Owenia</taxon>
    </lineage>
</organism>
<dbReference type="PANTHER" id="PTHR10502">
    <property type="entry name" value="ANNEXIN"/>
    <property type="match status" value="1"/>
</dbReference>
<evidence type="ECO:0000256" key="1">
    <source>
        <dbReference type="ARBA" id="ARBA00004340"/>
    </source>
</evidence>
<comment type="subcellular location">
    <subcellularLocation>
        <location evidence="1">Host cell</location>
    </subcellularLocation>
    <subcellularLocation>
        <location evidence="2">Secreted</location>
        <location evidence="2">Extracellular exosome</location>
    </subcellularLocation>
    <subcellularLocation>
        <location evidence="9">Tegument</location>
    </subcellularLocation>
</comment>
<evidence type="ECO:0000256" key="11">
    <source>
        <dbReference type="RuleBase" id="RU003540"/>
    </source>
</evidence>
<evidence type="ECO:0000256" key="7">
    <source>
        <dbReference type="ARBA" id="ARBA00023302"/>
    </source>
</evidence>
<evidence type="ECO:0000256" key="5">
    <source>
        <dbReference type="ARBA" id="ARBA00022837"/>
    </source>
</evidence>
<dbReference type="GO" id="GO:0005886">
    <property type="term" value="C:plasma membrane"/>
    <property type="evidence" value="ECO:0007669"/>
    <property type="project" value="TreeGrafter"/>
</dbReference>
<feature type="compositionally biased region" description="Gly residues" evidence="12">
    <location>
        <begin position="1"/>
        <end position="10"/>
    </location>
</feature>
<keyword evidence="7 11" id="KW-0111">Calcium/phospholipid-binding</keyword>
<dbReference type="PROSITE" id="PS00223">
    <property type="entry name" value="ANNEXIN_1"/>
    <property type="match status" value="2"/>
</dbReference>
<name>A0A8J1U4X3_OWEFU</name>
<dbReference type="SMART" id="SM00335">
    <property type="entry name" value="ANX"/>
    <property type="match status" value="4"/>
</dbReference>
<proteinExistence type="inferred from homology"/>
<dbReference type="GO" id="GO:0005509">
    <property type="term" value="F:calcium ion binding"/>
    <property type="evidence" value="ECO:0007669"/>
    <property type="project" value="InterPro"/>
</dbReference>
<dbReference type="PANTHER" id="PTHR10502:SF102">
    <property type="entry name" value="ANNEXIN B11"/>
    <property type="match status" value="1"/>
</dbReference>
<feature type="compositionally biased region" description="Gly residues" evidence="12">
    <location>
        <begin position="47"/>
        <end position="93"/>
    </location>
</feature>
<dbReference type="GO" id="GO:0043657">
    <property type="term" value="C:host cell"/>
    <property type="evidence" value="ECO:0007669"/>
    <property type="project" value="UniProtKB-SubCell"/>
</dbReference>
<dbReference type="PRINTS" id="PR01871">
    <property type="entry name" value="ANNEXINVII"/>
</dbReference>
<dbReference type="AlphaFoldDB" id="A0A8J1U4X3"/>
<dbReference type="Gene3D" id="1.10.220.10">
    <property type="entry name" value="Annexin"/>
    <property type="match status" value="4"/>
</dbReference>
<gene>
    <name evidence="13" type="ORF">OFUS_LOCUS19673</name>
</gene>
<feature type="compositionally biased region" description="Pro residues" evidence="12">
    <location>
        <begin position="201"/>
        <end position="210"/>
    </location>
</feature>
<evidence type="ECO:0000256" key="2">
    <source>
        <dbReference type="ARBA" id="ARBA00004550"/>
    </source>
</evidence>
<dbReference type="OrthoDB" id="37886at2759"/>
<keyword evidence="4 11" id="KW-0677">Repeat</keyword>
<dbReference type="InterPro" id="IPR001464">
    <property type="entry name" value="Annexin"/>
</dbReference>
<dbReference type="PROSITE" id="PS51897">
    <property type="entry name" value="ANNEXIN_2"/>
    <property type="match status" value="4"/>
</dbReference>
<evidence type="ECO:0000256" key="6">
    <source>
        <dbReference type="ARBA" id="ARBA00023216"/>
    </source>
</evidence>
<keyword evidence="14" id="KW-1185">Reference proteome</keyword>
<feature type="compositionally biased region" description="Low complexity" evidence="12">
    <location>
        <begin position="178"/>
        <end position="194"/>
    </location>
</feature>
<keyword evidence="6 11" id="KW-0041">Annexin</keyword>
<evidence type="ECO:0000256" key="4">
    <source>
        <dbReference type="ARBA" id="ARBA00022737"/>
    </source>
</evidence>
<comment type="domain">
    <text evidence="11">A pair of annexin repeats may form one binding site for calcium and phospholipid.</text>
</comment>
<dbReference type="EMBL" id="CAIIXF020000009">
    <property type="protein sequence ID" value="CAH1795085.1"/>
    <property type="molecule type" value="Genomic_DNA"/>
</dbReference>
<evidence type="ECO:0000256" key="3">
    <source>
        <dbReference type="ARBA" id="ARBA00007831"/>
    </source>
</evidence>
<dbReference type="GO" id="GO:0001786">
    <property type="term" value="F:phosphatidylserine binding"/>
    <property type="evidence" value="ECO:0007669"/>
    <property type="project" value="TreeGrafter"/>
</dbReference>
<evidence type="ECO:0000256" key="10">
    <source>
        <dbReference type="ARBA" id="ARBA00077076"/>
    </source>
</evidence>
<dbReference type="InterPro" id="IPR037104">
    <property type="entry name" value="Annexin_sf"/>
</dbReference>
<dbReference type="GO" id="GO:0012506">
    <property type="term" value="C:vesicle membrane"/>
    <property type="evidence" value="ECO:0007669"/>
    <property type="project" value="TreeGrafter"/>
</dbReference>
<evidence type="ECO:0000313" key="13">
    <source>
        <dbReference type="EMBL" id="CAH1795085.1"/>
    </source>
</evidence>
<comment type="function">
    <text evidence="8">Involved in reproduction of the worm. Involved in host-parasite interaction. Delivered into the host cell by means of parasite exosomes. Binds to acidic phospholipid membranes in a calcium-dependent manner in vitro. Causes aggregation of liposomes in the presence of calcium, but not in its absence. Likely to promote membrane fusion. May provide structural integrity within the tegument.</text>
</comment>
<dbReference type="FunFam" id="1.10.220.10:FF:000004">
    <property type="entry name" value="Annexin"/>
    <property type="match status" value="1"/>
</dbReference>
<dbReference type="GO" id="GO:0005737">
    <property type="term" value="C:cytoplasm"/>
    <property type="evidence" value="ECO:0007669"/>
    <property type="project" value="TreeGrafter"/>
</dbReference>
<dbReference type="FunFam" id="1.10.220.10:FF:000003">
    <property type="entry name" value="Annexin"/>
    <property type="match status" value="1"/>
</dbReference>
<dbReference type="FunFam" id="1.10.220.10:FF:000001">
    <property type="entry name" value="Annexin"/>
    <property type="match status" value="1"/>
</dbReference>
<comment type="caution">
    <text evidence="13">The sequence shown here is derived from an EMBL/GenBank/DDBJ whole genome shotgun (WGS) entry which is preliminary data.</text>
</comment>
<dbReference type="Proteomes" id="UP000749559">
    <property type="component" value="Unassembled WGS sequence"/>
</dbReference>
<feature type="compositionally biased region" description="Low complexity" evidence="12">
    <location>
        <begin position="20"/>
        <end position="37"/>
    </location>
</feature>
<evidence type="ECO:0000256" key="9">
    <source>
        <dbReference type="ARBA" id="ARBA00060393"/>
    </source>
</evidence>
<reference evidence="13" key="1">
    <citation type="submission" date="2022-03" db="EMBL/GenBank/DDBJ databases">
        <authorList>
            <person name="Martin C."/>
        </authorList>
    </citation>
    <scope>NUCLEOTIDE SEQUENCE</scope>
</reference>
<protein>
    <recommendedName>
        <fullName evidence="10 11">Annexin</fullName>
    </recommendedName>
</protein>
<dbReference type="GO" id="GO:0005576">
    <property type="term" value="C:extracellular region"/>
    <property type="evidence" value="ECO:0007669"/>
    <property type="project" value="UniProtKB-SubCell"/>
</dbReference>
<dbReference type="GO" id="GO:0005634">
    <property type="term" value="C:nucleus"/>
    <property type="evidence" value="ECO:0007669"/>
    <property type="project" value="TreeGrafter"/>
</dbReference>
<dbReference type="SUPFAM" id="SSF47874">
    <property type="entry name" value="Annexin"/>
    <property type="match status" value="1"/>
</dbReference>
<dbReference type="InterPro" id="IPR018252">
    <property type="entry name" value="Annexin_repeat_CS"/>
</dbReference>
<feature type="compositionally biased region" description="Pro residues" evidence="12">
    <location>
        <begin position="149"/>
        <end position="160"/>
    </location>
</feature>
<feature type="compositionally biased region" description="Pro residues" evidence="12">
    <location>
        <begin position="111"/>
        <end position="120"/>
    </location>
</feature>
<dbReference type="FunFam" id="1.10.220.10:FF:000002">
    <property type="entry name" value="Annexin"/>
    <property type="match status" value="1"/>
</dbReference>
<dbReference type="Pfam" id="PF00191">
    <property type="entry name" value="Annexin"/>
    <property type="match status" value="4"/>
</dbReference>
<feature type="compositionally biased region" description="Pro residues" evidence="12">
    <location>
        <begin position="129"/>
        <end position="140"/>
    </location>
</feature>
<keyword evidence="5 11" id="KW-0106">Calcium</keyword>
<sequence length="566" mass="59316">MSYNPYGGGQPYPPQGGYPGAQQPGYPQPGGYPAQGGVSMPTPESAGAGGYGGAPYPSGGGGLPYPAQPGGGGLGFEGVGGPGSAPYPGGGAGYPPVGQPGYPPAGGQPGYPAPAQPGYPAPSASQPGYPAPAPAQPGYPTPGCAQPGYPAPAPAQPGYPTPAASQPGYPAPAPAQPGYPSQPGYGAGGVPPAANYNTPTPGYPSAPAPTAPQAGGYGAPGSKGPGYPGGTGGVVAGMKNMNIGGTQKVKTQGTVKAASPFSAENDAKILRKAMKGIGTDEKAVIDILGHRSNKQRQEISLLFKTMYGKDLIKELKSELGGKLEDVILGMMMPRDDYDASELRRAMKGIGTDEEVLIEILCTRSNAEINAIKQSYKVHYRREMEKDLMSENSGHFKRLMISMAAAGRQENQPVDRNKAKQDAKRLYEAGEARWGTDESVFNMILCSQSFEQLRCVFDEYALISKNPIETAVKREFSGDIENGMLAIVGCVRNGPAYFATKLYRAMKGLGTDDQALIRVTVTRSEVDMVQIKQEFQKLYHQSLDQFIKDDCSGDYKRILLTLVGCPY</sequence>
<evidence type="ECO:0000256" key="8">
    <source>
        <dbReference type="ARBA" id="ARBA00059330"/>
    </source>
</evidence>
<feature type="region of interest" description="Disordered" evidence="12">
    <location>
        <begin position="1"/>
        <end position="223"/>
    </location>
</feature>
<dbReference type="PRINTS" id="PR00196">
    <property type="entry name" value="ANNEXIN"/>
</dbReference>
<dbReference type="GO" id="GO:0005544">
    <property type="term" value="F:calcium-dependent phospholipid binding"/>
    <property type="evidence" value="ECO:0007669"/>
    <property type="project" value="UniProtKB-KW"/>
</dbReference>
<dbReference type="InterPro" id="IPR018502">
    <property type="entry name" value="Annexin_repeat"/>
</dbReference>
<evidence type="ECO:0000313" key="14">
    <source>
        <dbReference type="Proteomes" id="UP000749559"/>
    </source>
</evidence>